<keyword evidence="1" id="KW-0833">Ubl conjugation pathway</keyword>
<dbReference type="InterPro" id="IPR050113">
    <property type="entry name" value="Ub_conjugating_enzyme"/>
</dbReference>
<dbReference type="SMART" id="SM00212">
    <property type="entry name" value="UBCc"/>
    <property type="match status" value="1"/>
</dbReference>
<organism evidence="5 6">
    <name type="scientific">Ophiocordyceps sinensis</name>
    <dbReference type="NCBI Taxonomy" id="72228"/>
    <lineage>
        <taxon>Eukaryota</taxon>
        <taxon>Fungi</taxon>
        <taxon>Dikarya</taxon>
        <taxon>Ascomycota</taxon>
        <taxon>Pezizomycotina</taxon>
        <taxon>Sordariomycetes</taxon>
        <taxon>Hypocreomycetidae</taxon>
        <taxon>Hypocreales</taxon>
        <taxon>Ophiocordycipitaceae</taxon>
        <taxon>Ophiocordyceps</taxon>
    </lineage>
</organism>
<keyword evidence="3" id="KW-0812">Transmembrane</keyword>
<sequence>MLTALTTTPTSFLAHLRAQSPDIVSATISPVFISDSIWISPFLSIGNYLLVLGKAPRSVDPQAIGFLWCPSSPASVASMATKAAQKRLTREYKTISENPPPYIVAHPSESNLLEWHYVITGPEDTPYHGGQYWGTLMFPPNYPFAPPAIRMHTPSGRFQPSTRLCLSISDFHPKSFNPAWEVSTILIGLLSFMTSDEMTTGSVSTSAAEKRCLASRSRWWNSTGGGSHAKGTPAQKGNVKAGDGGVKFRTEWPDVDAENWEWMKNNKIDAATGNRLDGENGSSCGPQLSIGGTSSNQAQAVVDAVVQQRDAGRGWLYRNKLLVAGGLMFLYVLVARLVRGDGLA</sequence>
<gene>
    <name evidence="5" type="ORF">G6O67_008023</name>
</gene>
<accession>A0A8H4LS22</accession>
<dbReference type="PANTHER" id="PTHR24067">
    <property type="entry name" value="UBIQUITIN-CONJUGATING ENZYME E2"/>
    <property type="match status" value="1"/>
</dbReference>
<comment type="caution">
    <text evidence="5">The sequence shown here is derived from an EMBL/GenBank/DDBJ whole genome shotgun (WGS) entry which is preliminary data.</text>
</comment>
<dbReference type="OrthoDB" id="1158011at2759"/>
<keyword evidence="3" id="KW-1133">Transmembrane helix</keyword>
<evidence type="ECO:0000313" key="6">
    <source>
        <dbReference type="Proteomes" id="UP000557566"/>
    </source>
</evidence>
<dbReference type="Proteomes" id="UP000557566">
    <property type="component" value="Unassembled WGS sequence"/>
</dbReference>
<dbReference type="Pfam" id="PF00179">
    <property type="entry name" value="UQ_con"/>
    <property type="match status" value="1"/>
</dbReference>
<keyword evidence="6" id="KW-1185">Reference proteome</keyword>
<dbReference type="InterPro" id="IPR000608">
    <property type="entry name" value="UBC"/>
</dbReference>
<protein>
    <recommendedName>
        <fullName evidence="4">UBC core domain-containing protein</fullName>
    </recommendedName>
</protein>
<evidence type="ECO:0000256" key="2">
    <source>
        <dbReference type="SAM" id="MobiDB-lite"/>
    </source>
</evidence>
<proteinExistence type="predicted"/>
<dbReference type="InterPro" id="IPR016135">
    <property type="entry name" value="UBQ-conjugating_enzyme/RWD"/>
</dbReference>
<evidence type="ECO:0000256" key="3">
    <source>
        <dbReference type="SAM" id="Phobius"/>
    </source>
</evidence>
<evidence type="ECO:0000259" key="4">
    <source>
        <dbReference type="PROSITE" id="PS50127"/>
    </source>
</evidence>
<reference evidence="5 6" key="1">
    <citation type="journal article" date="2020" name="Genome Biol. Evol.">
        <title>A new high-quality draft genome assembly of the Chinese cordyceps Ophiocordyceps sinensis.</title>
        <authorList>
            <person name="Shu R."/>
            <person name="Zhang J."/>
            <person name="Meng Q."/>
            <person name="Zhang H."/>
            <person name="Zhou G."/>
            <person name="Li M."/>
            <person name="Wu P."/>
            <person name="Zhao Y."/>
            <person name="Chen C."/>
            <person name="Qin Q."/>
        </authorList>
    </citation>
    <scope>NUCLEOTIDE SEQUENCE [LARGE SCALE GENOMIC DNA]</scope>
    <source>
        <strain evidence="5 6">IOZ07</strain>
    </source>
</reference>
<dbReference type="SUPFAM" id="SSF54495">
    <property type="entry name" value="UBC-like"/>
    <property type="match status" value="1"/>
</dbReference>
<evidence type="ECO:0000313" key="5">
    <source>
        <dbReference type="EMBL" id="KAF4504589.1"/>
    </source>
</evidence>
<feature type="transmembrane region" description="Helical" evidence="3">
    <location>
        <begin position="321"/>
        <end position="338"/>
    </location>
</feature>
<dbReference type="FunFam" id="3.10.110.10:FF:000058">
    <property type="entry name" value="Ubiquitin-conjugating enzyme E2 6"/>
    <property type="match status" value="1"/>
</dbReference>
<name>A0A8H4LS22_9HYPO</name>
<dbReference type="CDD" id="cd23799">
    <property type="entry name" value="UBCc_UBE2J"/>
    <property type="match status" value="1"/>
</dbReference>
<dbReference type="PROSITE" id="PS50127">
    <property type="entry name" value="UBC_2"/>
    <property type="match status" value="1"/>
</dbReference>
<dbReference type="Gene3D" id="3.10.110.10">
    <property type="entry name" value="Ubiquitin Conjugating Enzyme"/>
    <property type="match status" value="1"/>
</dbReference>
<evidence type="ECO:0000256" key="1">
    <source>
        <dbReference type="ARBA" id="ARBA00022786"/>
    </source>
</evidence>
<dbReference type="EMBL" id="JAAVMX010000009">
    <property type="protein sequence ID" value="KAF4504589.1"/>
    <property type="molecule type" value="Genomic_DNA"/>
</dbReference>
<feature type="region of interest" description="Disordered" evidence="2">
    <location>
        <begin position="222"/>
        <end position="245"/>
    </location>
</feature>
<dbReference type="AlphaFoldDB" id="A0A8H4LS22"/>
<feature type="domain" description="UBC core" evidence="4">
    <location>
        <begin position="83"/>
        <end position="233"/>
    </location>
</feature>
<keyword evidence="3" id="KW-0472">Membrane</keyword>